<proteinExistence type="predicted"/>
<dbReference type="AlphaFoldDB" id="M1DEE0"/>
<name>M1DEE0_SOLTU</name>
<evidence type="ECO:0008006" key="4">
    <source>
        <dbReference type="Google" id="ProtNLM"/>
    </source>
</evidence>
<sequence length="154" mass="17246">MWFLSETQLLGLLTYGGDPRAVGPSTDWSPTMPLARVQKLEAQMATLLQHVWPWMQNAIEESATRVGQQMEQMMDQLASLQANLDALLTPPETEPESTPTTPVDDMVLDTLIRDEMTPPTSSHHTGKLPHYGRTSNDIEAGRAHKRERQELEVA</sequence>
<dbReference type="Gramene" id="PGSC0003DMT400087713">
    <property type="protein sequence ID" value="PGSC0003DMT400087713"/>
    <property type="gene ID" value="PGSC0003DMG400037284"/>
</dbReference>
<feature type="compositionally biased region" description="Basic and acidic residues" evidence="1">
    <location>
        <begin position="139"/>
        <end position="154"/>
    </location>
</feature>
<organism evidence="2 3">
    <name type="scientific">Solanum tuberosum</name>
    <name type="common">Potato</name>
    <dbReference type="NCBI Taxonomy" id="4113"/>
    <lineage>
        <taxon>Eukaryota</taxon>
        <taxon>Viridiplantae</taxon>
        <taxon>Streptophyta</taxon>
        <taxon>Embryophyta</taxon>
        <taxon>Tracheophyta</taxon>
        <taxon>Spermatophyta</taxon>
        <taxon>Magnoliopsida</taxon>
        <taxon>eudicotyledons</taxon>
        <taxon>Gunneridae</taxon>
        <taxon>Pentapetalae</taxon>
        <taxon>asterids</taxon>
        <taxon>lamiids</taxon>
        <taxon>Solanales</taxon>
        <taxon>Solanaceae</taxon>
        <taxon>Solanoideae</taxon>
        <taxon>Solaneae</taxon>
        <taxon>Solanum</taxon>
    </lineage>
</organism>
<feature type="region of interest" description="Disordered" evidence="1">
    <location>
        <begin position="115"/>
        <end position="154"/>
    </location>
</feature>
<reference evidence="3" key="1">
    <citation type="journal article" date="2011" name="Nature">
        <title>Genome sequence and analysis of the tuber crop potato.</title>
        <authorList>
            <consortium name="The Potato Genome Sequencing Consortium"/>
        </authorList>
    </citation>
    <scope>NUCLEOTIDE SEQUENCE [LARGE SCALE GENOMIC DNA]</scope>
    <source>
        <strain evidence="3">cv. DM1-3 516 R44</strain>
    </source>
</reference>
<dbReference type="HOGENOM" id="CLU_1707376_0_0_1"/>
<keyword evidence="3" id="KW-1185">Reference proteome</keyword>
<dbReference type="PaxDb" id="4113-PGSC0003DMT400087713"/>
<evidence type="ECO:0000256" key="1">
    <source>
        <dbReference type="SAM" id="MobiDB-lite"/>
    </source>
</evidence>
<evidence type="ECO:0000313" key="3">
    <source>
        <dbReference type="Proteomes" id="UP000011115"/>
    </source>
</evidence>
<reference evidence="2" key="2">
    <citation type="submission" date="2015-06" db="UniProtKB">
        <authorList>
            <consortium name="EnsemblPlants"/>
        </authorList>
    </citation>
    <scope>IDENTIFICATION</scope>
    <source>
        <strain evidence="2">DM1-3 516 R44</strain>
    </source>
</reference>
<dbReference type="EnsemblPlants" id="PGSC0003DMT400087713">
    <property type="protein sequence ID" value="PGSC0003DMT400087713"/>
    <property type="gene ID" value="PGSC0003DMG400037284"/>
</dbReference>
<dbReference type="Proteomes" id="UP000011115">
    <property type="component" value="Unassembled WGS sequence"/>
</dbReference>
<dbReference type="InParanoid" id="M1DEE0"/>
<evidence type="ECO:0000313" key="2">
    <source>
        <dbReference type="EnsemblPlants" id="PGSC0003DMT400087713"/>
    </source>
</evidence>
<protein>
    <recommendedName>
        <fullName evidence="4">Integrase core domain containing protein</fullName>
    </recommendedName>
</protein>
<accession>M1DEE0</accession>